<dbReference type="Proteomes" id="UP000053558">
    <property type="component" value="Unassembled WGS sequence"/>
</dbReference>
<dbReference type="EMBL" id="JH711577">
    <property type="protein sequence ID" value="EIW81940.1"/>
    <property type="molecule type" value="Genomic_DNA"/>
</dbReference>
<organism evidence="1 2">
    <name type="scientific">Coniophora puteana (strain RWD-64-598)</name>
    <name type="common">Brown rot fungus</name>
    <dbReference type="NCBI Taxonomy" id="741705"/>
    <lineage>
        <taxon>Eukaryota</taxon>
        <taxon>Fungi</taxon>
        <taxon>Dikarya</taxon>
        <taxon>Basidiomycota</taxon>
        <taxon>Agaricomycotina</taxon>
        <taxon>Agaricomycetes</taxon>
        <taxon>Agaricomycetidae</taxon>
        <taxon>Boletales</taxon>
        <taxon>Coniophorineae</taxon>
        <taxon>Coniophoraceae</taxon>
        <taxon>Coniophora</taxon>
    </lineage>
</organism>
<comment type="caution">
    <text evidence="1">The sequence shown here is derived from an EMBL/GenBank/DDBJ whole genome shotgun (WGS) entry which is preliminary data.</text>
</comment>
<accession>A0A5M3MS62</accession>
<proteinExistence type="predicted"/>
<name>A0A5M3MS62_CONPW</name>
<reference evidence="2" key="1">
    <citation type="journal article" date="2012" name="Science">
        <title>The Paleozoic origin of enzymatic lignin decomposition reconstructed from 31 fungal genomes.</title>
        <authorList>
            <person name="Floudas D."/>
            <person name="Binder M."/>
            <person name="Riley R."/>
            <person name="Barry K."/>
            <person name="Blanchette R.A."/>
            <person name="Henrissat B."/>
            <person name="Martinez A.T."/>
            <person name="Otillar R."/>
            <person name="Spatafora J.W."/>
            <person name="Yadav J.S."/>
            <person name="Aerts A."/>
            <person name="Benoit I."/>
            <person name="Boyd A."/>
            <person name="Carlson A."/>
            <person name="Copeland A."/>
            <person name="Coutinho P.M."/>
            <person name="de Vries R.P."/>
            <person name="Ferreira P."/>
            <person name="Findley K."/>
            <person name="Foster B."/>
            <person name="Gaskell J."/>
            <person name="Glotzer D."/>
            <person name="Gorecki P."/>
            <person name="Heitman J."/>
            <person name="Hesse C."/>
            <person name="Hori C."/>
            <person name="Igarashi K."/>
            <person name="Jurgens J.A."/>
            <person name="Kallen N."/>
            <person name="Kersten P."/>
            <person name="Kohler A."/>
            <person name="Kuees U."/>
            <person name="Kumar T.K.A."/>
            <person name="Kuo A."/>
            <person name="LaButti K."/>
            <person name="Larrondo L.F."/>
            <person name="Lindquist E."/>
            <person name="Ling A."/>
            <person name="Lombard V."/>
            <person name="Lucas S."/>
            <person name="Lundell T."/>
            <person name="Martin R."/>
            <person name="McLaughlin D.J."/>
            <person name="Morgenstern I."/>
            <person name="Morin E."/>
            <person name="Murat C."/>
            <person name="Nagy L.G."/>
            <person name="Nolan M."/>
            <person name="Ohm R.A."/>
            <person name="Patyshakuliyeva A."/>
            <person name="Rokas A."/>
            <person name="Ruiz-Duenas F.J."/>
            <person name="Sabat G."/>
            <person name="Salamov A."/>
            <person name="Samejima M."/>
            <person name="Schmutz J."/>
            <person name="Slot J.C."/>
            <person name="St John F."/>
            <person name="Stenlid J."/>
            <person name="Sun H."/>
            <person name="Sun S."/>
            <person name="Syed K."/>
            <person name="Tsang A."/>
            <person name="Wiebenga A."/>
            <person name="Young D."/>
            <person name="Pisabarro A."/>
            <person name="Eastwood D.C."/>
            <person name="Martin F."/>
            <person name="Cullen D."/>
            <person name="Grigoriev I.V."/>
            <person name="Hibbett D.S."/>
        </authorList>
    </citation>
    <scope>NUCLEOTIDE SEQUENCE [LARGE SCALE GENOMIC DNA]</scope>
    <source>
        <strain evidence="2">RWD-64-598 SS2</strain>
    </source>
</reference>
<dbReference type="AlphaFoldDB" id="A0A5M3MS62"/>
<protein>
    <submittedName>
        <fullName evidence="1">Uncharacterized protein</fullName>
    </submittedName>
</protein>
<gene>
    <name evidence="1" type="ORF">CONPUDRAFT_136589</name>
</gene>
<evidence type="ECO:0000313" key="1">
    <source>
        <dbReference type="EMBL" id="EIW81940.1"/>
    </source>
</evidence>
<evidence type="ECO:0000313" key="2">
    <source>
        <dbReference type="Proteomes" id="UP000053558"/>
    </source>
</evidence>
<dbReference type="RefSeq" id="XP_007767785.1">
    <property type="nucleotide sequence ID" value="XM_007769595.1"/>
</dbReference>
<keyword evidence="2" id="KW-1185">Reference proteome</keyword>
<dbReference type="KEGG" id="cput:CONPUDRAFT_136589"/>
<dbReference type="GeneID" id="19200924"/>
<sequence length="63" mass="7180">MKLPTVRTKGSIWLVVTSIRGRARLLAPLSECSWSSRRECDPAHASRTDPYTFESIELDVLEF</sequence>